<accession>A0ABD0LRQ6</accession>
<evidence type="ECO:0000256" key="1">
    <source>
        <dbReference type="SAM" id="MobiDB-lite"/>
    </source>
</evidence>
<feature type="non-terminal residue" evidence="2">
    <location>
        <position position="129"/>
    </location>
</feature>
<evidence type="ECO:0000313" key="2">
    <source>
        <dbReference type="EMBL" id="KAK7501856.1"/>
    </source>
</evidence>
<name>A0ABD0LRQ6_9CAEN</name>
<sequence length="129" mass="14856">MQEKKEQKNNAPKFFRRAPENDDRLTWHSAKKKKMLHALHWPTAPLATSRTREPPTLSNLDCLATMGVEYGLGLTGKVKLTRQCPRVWFRVETSIQCRTSFTLGPNARKLSSPNTLSDTGRLKRVYETW</sequence>
<protein>
    <submittedName>
        <fullName evidence="2">Uncharacterized protein</fullName>
    </submittedName>
</protein>
<comment type="caution">
    <text evidence="2">The sequence shown here is derived from an EMBL/GenBank/DDBJ whole genome shotgun (WGS) entry which is preliminary data.</text>
</comment>
<evidence type="ECO:0000313" key="3">
    <source>
        <dbReference type="Proteomes" id="UP001519460"/>
    </source>
</evidence>
<dbReference type="Proteomes" id="UP001519460">
    <property type="component" value="Unassembled WGS sequence"/>
</dbReference>
<reference evidence="2 3" key="1">
    <citation type="journal article" date="2023" name="Sci. Data">
        <title>Genome assembly of the Korean intertidal mud-creeper Batillaria attramentaria.</title>
        <authorList>
            <person name="Patra A.K."/>
            <person name="Ho P.T."/>
            <person name="Jun S."/>
            <person name="Lee S.J."/>
            <person name="Kim Y."/>
            <person name="Won Y.J."/>
        </authorList>
    </citation>
    <scope>NUCLEOTIDE SEQUENCE [LARGE SCALE GENOMIC DNA]</scope>
    <source>
        <strain evidence="2">Wonlab-2016</strain>
    </source>
</reference>
<proteinExistence type="predicted"/>
<dbReference type="EMBL" id="JACVVK020000029">
    <property type="protein sequence ID" value="KAK7501856.1"/>
    <property type="molecule type" value="Genomic_DNA"/>
</dbReference>
<organism evidence="2 3">
    <name type="scientific">Batillaria attramentaria</name>
    <dbReference type="NCBI Taxonomy" id="370345"/>
    <lineage>
        <taxon>Eukaryota</taxon>
        <taxon>Metazoa</taxon>
        <taxon>Spiralia</taxon>
        <taxon>Lophotrochozoa</taxon>
        <taxon>Mollusca</taxon>
        <taxon>Gastropoda</taxon>
        <taxon>Caenogastropoda</taxon>
        <taxon>Sorbeoconcha</taxon>
        <taxon>Cerithioidea</taxon>
        <taxon>Batillariidae</taxon>
        <taxon>Batillaria</taxon>
    </lineage>
</organism>
<gene>
    <name evidence="2" type="ORF">BaRGS_00006942</name>
</gene>
<feature type="region of interest" description="Disordered" evidence="1">
    <location>
        <begin position="1"/>
        <end position="22"/>
    </location>
</feature>
<dbReference type="AlphaFoldDB" id="A0ABD0LRQ6"/>
<keyword evidence="3" id="KW-1185">Reference proteome</keyword>